<evidence type="ECO:0000256" key="1">
    <source>
        <dbReference type="ARBA" id="ARBA00004418"/>
    </source>
</evidence>
<protein>
    <submittedName>
        <fullName evidence="5">TRAP-type C4-dicarboxylate transport system, substrate-binding protein</fullName>
    </submittedName>
</protein>
<keyword evidence="2 4" id="KW-0732">Signal</keyword>
<dbReference type="OrthoDB" id="9783941at2"/>
<name>A0A1H3AHK5_9RHOB</name>
<evidence type="ECO:0000256" key="2">
    <source>
        <dbReference type="ARBA" id="ARBA00022729"/>
    </source>
</evidence>
<evidence type="ECO:0000256" key="3">
    <source>
        <dbReference type="ARBA" id="ARBA00022764"/>
    </source>
</evidence>
<sequence length="333" mass="36265">MFFPRTLAAPLSRLAVAGALALGAVGAAAPASAEDWLMASGYPEDNFLTKNLRMFIEEVGEKSDLTIDLQSNDTLIKLNAIKTAVQRQQVPIGEIRLGVYGNEDPMFILAGLPFVASTYEQAWALKDLQKPYFDEVFEDAGLMVLFYQPWPGQGFYTKTPVNGLADFEGKKLRIYSTATQQMGEMLGFQATILPFAEIPQAFSTGLIEALFTSPQTGIDIQAWDNTDHFTYAGAIYSKNAVIVNKDAFESLPAETQEVILAAAETAEARAWEMSAATTKEQIGVLASNGMTTTDAPEEVVTKMVEIGGEMMKGWRETASPEAIAVLDAYLEAR</sequence>
<feature type="chain" id="PRO_5011564154" evidence="4">
    <location>
        <begin position="34"/>
        <end position="333"/>
    </location>
</feature>
<keyword evidence="6" id="KW-1185">Reference proteome</keyword>
<feature type="signal peptide" evidence="4">
    <location>
        <begin position="1"/>
        <end position="33"/>
    </location>
</feature>
<dbReference type="Gene3D" id="3.40.190.170">
    <property type="entry name" value="Bacterial extracellular solute-binding protein, family 7"/>
    <property type="match status" value="1"/>
</dbReference>
<evidence type="ECO:0000256" key="4">
    <source>
        <dbReference type="SAM" id="SignalP"/>
    </source>
</evidence>
<dbReference type="CDD" id="cd13602">
    <property type="entry name" value="PBP2_TRAP_BpDctp6_7"/>
    <property type="match status" value="1"/>
</dbReference>
<dbReference type="AlphaFoldDB" id="A0A1H3AHK5"/>
<dbReference type="PANTHER" id="PTHR33376:SF4">
    <property type="entry name" value="SIALIC ACID-BINDING PERIPLASMIC PROTEIN SIAP"/>
    <property type="match status" value="1"/>
</dbReference>
<dbReference type="InterPro" id="IPR038404">
    <property type="entry name" value="TRAP_DctP_sf"/>
</dbReference>
<dbReference type="Pfam" id="PF03480">
    <property type="entry name" value="DctP"/>
    <property type="match status" value="1"/>
</dbReference>
<dbReference type="RefSeq" id="WP_092682460.1">
    <property type="nucleotide sequence ID" value="NZ_FNMZ01000004.1"/>
</dbReference>
<dbReference type="STRING" id="356660.SAMN05444336_104193"/>
<dbReference type="InterPro" id="IPR018389">
    <property type="entry name" value="DctP_fam"/>
</dbReference>
<accession>A0A1H3AHK5</accession>
<keyword evidence="3" id="KW-0574">Periplasm</keyword>
<evidence type="ECO:0000313" key="5">
    <source>
        <dbReference type="EMBL" id="SDX29156.1"/>
    </source>
</evidence>
<dbReference type="GO" id="GO:0042597">
    <property type="term" value="C:periplasmic space"/>
    <property type="evidence" value="ECO:0007669"/>
    <property type="project" value="UniProtKB-SubCell"/>
</dbReference>
<dbReference type="NCBIfam" id="NF037995">
    <property type="entry name" value="TRAP_S1"/>
    <property type="match status" value="1"/>
</dbReference>
<organism evidence="5 6">
    <name type="scientific">Albimonas donghaensis</name>
    <dbReference type="NCBI Taxonomy" id="356660"/>
    <lineage>
        <taxon>Bacteria</taxon>
        <taxon>Pseudomonadati</taxon>
        <taxon>Pseudomonadota</taxon>
        <taxon>Alphaproteobacteria</taxon>
        <taxon>Rhodobacterales</taxon>
        <taxon>Paracoccaceae</taxon>
        <taxon>Albimonas</taxon>
    </lineage>
</organism>
<proteinExistence type="predicted"/>
<dbReference type="Proteomes" id="UP000199118">
    <property type="component" value="Unassembled WGS sequence"/>
</dbReference>
<dbReference type="EMBL" id="FNMZ01000004">
    <property type="protein sequence ID" value="SDX29156.1"/>
    <property type="molecule type" value="Genomic_DNA"/>
</dbReference>
<evidence type="ECO:0000313" key="6">
    <source>
        <dbReference type="Proteomes" id="UP000199118"/>
    </source>
</evidence>
<gene>
    <name evidence="5" type="ORF">SAMN05444336_104193</name>
</gene>
<comment type="subcellular location">
    <subcellularLocation>
        <location evidence="1">Periplasm</location>
    </subcellularLocation>
</comment>
<reference evidence="5 6" key="1">
    <citation type="submission" date="2016-10" db="EMBL/GenBank/DDBJ databases">
        <authorList>
            <person name="de Groot N.N."/>
        </authorList>
    </citation>
    <scope>NUCLEOTIDE SEQUENCE [LARGE SCALE GENOMIC DNA]</scope>
    <source>
        <strain evidence="5 6">DSM 17890</strain>
    </source>
</reference>
<dbReference type="GO" id="GO:0055085">
    <property type="term" value="P:transmembrane transport"/>
    <property type="evidence" value="ECO:0007669"/>
    <property type="project" value="InterPro"/>
</dbReference>
<dbReference type="PANTHER" id="PTHR33376">
    <property type="match status" value="1"/>
</dbReference>